<dbReference type="SUPFAM" id="SSF90123">
    <property type="entry name" value="ABC transporter transmembrane region"/>
    <property type="match status" value="1"/>
</dbReference>
<gene>
    <name evidence="12" type="ORF">EDD76_10682</name>
</gene>
<dbReference type="GO" id="GO:0015421">
    <property type="term" value="F:ABC-type oligopeptide transporter activity"/>
    <property type="evidence" value="ECO:0007669"/>
    <property type="project" value="TreeGrafter"/>
</dbReference>
<sequence>MKNNYPTKKLSAYIFEHKFTYIFAILSMIISVSLDLIAPQLTKHIIDDVIVGGQTDKLMYLLGGILIVGIGRCIFQYLKEYAFDVAGIRITAKMRRHLFDHIQSLSADFFERTNTGELMARIKDDIDRIGDALTFVGMLIIEVIIHTSIVLFFMFNLDARLALLPTAFMIIAATIAITMERKLDSVYEAISEENAILNTVAEENLAGVRTVKAFAREKFEIGKFLSHNKKYYELNMRQSKIFVTYYPYLSFITKLLPLLILLFGGVLVMKKDLTLGSLGAFVEYSMNIVWPMEMLGWLTNSFSSAVASNRKLSKIYKETPTIVEKEEPTILEQVNGGIEFSNVSFSKTDAETSAKVDILNDVSFRVEEGKTIGIMGATGAGKSSIIHLLQRFYDVTNGSIRIDGVNIENMSLKQLRGSISLVMQDVFLFSDTINENVKLGKREHLDTAAVKLASFEAQASNFIERMDNQYETVIGERGVGLSGGQKQRISIARALAKRNPILVLDDSTSALDMETEQMIQQTLSELEHTTKIIIAHRVSSVINADEIIVLENGTIAERGTHETLLKKGGLYYTTYAAQYKGGE</sequence>
<dbReference type="SUPFAM" id="SSF52540">
    <property type="entry name" value="P-loop containing nucleoside triphosphate hydrolases"/>
    <property type="match status" value="1"/>
</dbReference>
<keyword evidence="5" id="KW-0547">Nucleotide-binding</keyword>
<keyword evidence="6 12" id="KW-0067">ATP-binding</keyword>
<dbReference type="Pfam" id="PF00005">
    <property type="entry name" value="ABC_tran"/>
    <property type="match status" value="1"/>
</dbReference>
<dbReference type="PROSITE" id="PS00211">
    <property type="entry name" value="ABC_TRANSPORTER_1"/>
    <property type="match status" value="1"/>
</dbReference>
<feature type="domain" description="ABC transmembrane type-1" evidence="11">
    <location>
        <begin position="22"/>
        <end position="304"/>
    </location>
</feature>
<accession>A0A4R1QZL0</accession>
<dbReference type="GO" id="GO:0005886">
    <property type="term" value="C:plasma membrane"/>
    <property type="evidence" value="ECO:0007669"/>
    <property type="project" value="UniProtKB-SubCell"/>
</dbReference>
<dbReference type="FunFam" id="3.40.50.300:FF:000221">
    <property type="entry name" value="Multidrug ABC transporter ATP-binding protein"/>
    <property type="match status" value="1"/>
</dbReference>
<feature type="transmembrane region" description="Helical" evidence="9">
    <location>
        <begin position="21"/>
        <end position="38"/>
    </location>
</feature>
<dbReference type="InterPro" id="IPR036640">
    <property type="entry name" value="ABC1_TM_sf"/>
</dbReference>
<dbReference type="PANTHER" id="PTHR43394:SF1">
    <property type="entry name" value="ATP-BINDING CASSETTE SUB-FAMILY B MEMBER 10, MITOCHONDRIAL"/>
    <property type="match status" value="1"/>
</dbReference>
<keyword evidence="2" id="KW-0813">Transport</keyword>
<dbReference type="InterPro" id="IPR011527">
    <property type="entry name" value="ABC1_TM_dom"/>
</dbReference>
<dbReference type="InterPro" id="IPR003593">
    <property type="entry name" value="AAA+_ATPase"/>
</dbReference>
<feature type="transmembrane region" description="Helical" evidence="9">
    <location>
        <begin position="132"/>
        <end position="155"/>
    </location>
</feature>
<organism evidence="12 13">
    <name type="scientific">Kineothrix alysoides</name>
    <dbReference type="NCBI Taxonomy" id="1469948"/>
    <lineage>
        <taxon>Bacteria</taxon>
        <taxon>Bacillati</taxon>
        <taxon>Bacillota</taxon>
        <taxon>Clostridia</taxon>
        <taxon>Lachnospirales</taxon>
        <taxon>Lachnospiraceae</taxon>
        <taxon>Kineothrix</taxon>
    </lineage>
</organism>
<dbReference type="PROSITE" id="PS50929">
    <property type="entry name" value="ABC_TM1F"/>
    <property type="match status" value="1"/>
</dbReference>
<dbReference type="EMBL" id="SLUO01000006">
    <property type="protein sequence ID" value="TCL58429.1"/>
    <property type="molecule type" value="Genomic_DNA"/>
</dbReference>
<keyword evidence="13" id="KW-1185">Reference proteome</keyword>
<proteinExistence type="predicted"/>
<evidence type="ECO:0000259" key="10">
    <source>
        <dbReference type="PROSITE" id="PS50893"/>
    </source>
</evidence>
<feature type="domain" description="ABC transporter" evidence="10">
    <location>
        <begin position="338"/>
        <end position="577"/>
    </location>
</feature>
<keyword evidence="7 9" id="KW-1133">Transmembrane helix</keyword>
<evidence type="ECO:0000256" key="7">
    <source>
        <dbReference type="ARBA" id="ARBA00022989"/>
    </source>
</evidence>
<dbReference type="AlphaFoldDB" id="A0A4R1QZL0"/>
<dbReference type="InterPro" id="IPR027417">
    <property type="entry name" value="P-loop_NTPase"/>
</dbReference>
<dbReference type="Pfam" id="PF00664">
    <property type="entry name" value="ABC_membrane"/>
    <property type="match status" value="1"/>
</dbReference>
<dbReference type="Gene3D" id="1.20.1560.10">
    <property type="entry name" value="ABC transporter type 1, transmembrane domain"/>
    <property type="match status" value="1"/>
</dbReference>
<evidence type="ECO:0000256" key="2">
    <source>
        <dbReference type="ARBA" id="ARBA00022448"/>
    </source>
</evidence>
<evidence type="ECO:0000256" key="5">
    <source>
        <dbReference type="ARBA" id="ARBA00022741"/>
    </source>
</evidence>
<reference evidence="12 13" key="1">
    <citation type="submission" date="2019-03" db="EMBL/GenBank/DDBJ databases">
        <title>Genomic Encyclopedia of Type Strains, Phase IV (KMG-IV): sequencing the most valuable type-strain genomes for metagenomic binning, comparative biology and taxonomic classification.</title>
        <authorList>
            <person name="Goeker M."/>
        </authorList>
    </citation>
    <scope>NUCLEOTIDE SEQUENCE [LARGE SCALE GENOMIC DNA]</scope>
    <source>
        <strain evidence="12 13">DSM 100556</strain>
    </source>
</reference>
<comment type="caution">
    <text evidence="12">The sequence shown here is derived from an EMBL/GenBank/DDBJ whole genome shotgun (WGS) entry which is preliminary data.</text>
</comment>
<evidence type="ECO:0000256" key="9">
    <source>
        <dbReference type="SAM" id="Phobius"/>
    </source>
</evidence>
<dbReference type="Proteomes" id="UP000295718">
    <property type="component" value="Unassembled WGS sequence"/>
</dbReference>
<evidence type="ECO:0000256" key="1">
    <source>
        <dbReference type="ARBA" id="ARBA00004651"/>
    </source>
</evidence>
<dbReference type="STRING" id="1469948.GCA_000732725_01408"/>
<feature type="transmembrane region" description="Helical" evidence="9">
    <location>
        <begin position="58"/>
        <end position="75"/>
    </location>
</feature>
<evidence type="ECO:0000256" key="3">
    <source>
        <dbReference type="ARBA" id="ARBA00022475"/>
    </source>
</evidence>
<dbReference type="GO" id="GO:0005524">
    <property type="term" value="F:ATP binding"/>
    <property type="evidence" value="ECO:0007669"/>
    <property type="project" value="UniProtKB-KW"/>
</dbReference>
<dbReference type="PROSITE" id="PS50893">
    <property type="entry name" value="ABC_TRANSPORTER_2"/>
    <property type="match status" value="1"/>
</dbReference>
<keyword evidence="3" id="KW-1003">Cell membrane</keyword>
<comment type="subcellular location">
    <subcellularLocation>
        <location evidence="1">Cell membrane</location>
        <topology evidence="1">Multi-pass membrane protein</topology>
    </subcellularLocation>
</comment>
<dbReference type="CDD" id="cd18542">
    <property type="entry name" value="ABC_6TM_YknU_like"/>
    <property type="match status" value="1"/>
</dbReference>
<dbReference type="InterPro" id="IPR003439">
    <property type="entry name" value="ABC_transporter-like_ATP-bd"/>
</dbReference>
<evidence type="ECO:0000313" key="12">
    <source>
        <dbReference type="EMBL" id="TCL58429.1"/>
    </source>
</evidence>
<dbReference type="GO" id="GO:0016887">
    <property type="term" value="F:ATP hydrolysis activity"/>
    <property type="evidence" value="ECO:0007669"/>
    <property type="project" value="InterPro"/>
</dbReference>
<protein>
    <submittedName>
        <fullName evidence="12">ATP-binding cassette subfamily B protein</fullName>
    </submittedName>
</protein>
<feature type="transmembrane region" description="Helical" evidence="9">
    <location>
        <begin position="161"/>
        <end position="179"/>
    </location>
</feature>
<name>A0A4R1QZL0_9FIRM</name>
<evidence type="ECO:0000256" key="8">
    <source>
        <dbReference type="ARBA" id="ARBA00023136"/>
    </source>
</evidence>
<dbReference type="OrthoDB" id="9762778at2"/>
<dbReference type="Gene3D" id="3.40.50.300">
    <property type="entry name" value="P-loop containing nucleotide triphosphate hydrolases"/>
    <property type="match status" value="1"/>
</dbReference>
<keyword evidence="8 9" id="KW-0472">Membrane</keyword>
<evidence type="ECO:0000256" key="6">
    <source>
        <dbReference type="ARBA" id="ARBA00022840"/>
    </source>
</evidence>
<dbReference type="PANTHER" id="PTHR43394">
    <property type="entry name" value="ATP-DEPENDENT PERMEASE MDL1, MITOCHONDRIAL"/>
    <property type="match status" value="1"/>
</dbReference>
<evidence type="ECO:0000259" key="11">
    <source>
        <dbReference type="PROSITE" id="PS50929"/>
    </source>
</evidence>
<feature type="transmembrane region" description="Helical" evidence="9">
    <location>
        <begin position="245"/>
        <end position="268"/>
    </location>
</feature>
<dbReference type="InterPro" id="IPR039421">
    <property type="entry name" value="Type_1_exporter"/>
</dbReference>
<keyword evidence="4 9" id="KW-0812">Transmembrane</keyword>
<evidence type="ECO:0000256" key="4">
    <source>
        <dbReference type="ARBA" id="ARBA00022692"/>
    </source>
</evidence>
<dbReference type="RefSeq" id="WP_031390126.1">
    <property type="nucleotide sequence ID" value="NZ_JPNB01000001.1"/>
</dbReference>
<evidence type="ECO:0000313" key="13">
    <source>
        <dbReference type="Proteomes" id="UP000295718"/>
    </source>
</evidence>
<dbReference type="SMART" id="SM00382">
    <property type="entry name" value="AAA"/>
    <property type="match status" value="1"/>
</dbReference>
<dbReference type="InterPro" id="IPR017871">
    <property type="entry name" value="ABC_transporter-like_CS"/>
</dbReference>